<dbReference type="OrthoDB" id="75724at2759"/>
<dbReference type="PANTHER" id="PTHR45824:SF29">
    <property type="entry name" value="GH16843P"/>
    <property type="match status" value="1"/>
</dbReference>
<name>A0A1J9R255_9EURO</name>
<sequence>MATETNGALTPVAETPVATATKTKDEIKQEPTPQDGASKPEPQDAESPPKDEALQSTATTAGEVMKTPFTWPLESCKPESPPELTSDQQSKYEQLLKTVSGWTTVPTTTAKNTPTEPITDDDRIFMTRECLLRYLRATKWDLTAAANRLRGTLTWRREYDLAKLTPDYISVENETGKQVILGYDVNARPCLYLNPARQNTTYSERQVQHLVFMVERVIDLMGPDQESLALLVNFSDTRSGQNATIGQGRQVLSILQNHYPERLGRALVVNIPFLIHGFFKIITPFIDPLTRTKLKFNEDLRKHVPPTQLLKSLNGEVEFEYDHSTYWPALNKLCEQRRKEYHERWVQGGKVIGEHENYLRGGSDKGLNGSQVRVATIEEKMERLEVNLPQTNNDQSVDAITPA</sequence>
<keyword evidence="5" id="KW-1185">Reference proteome</keyword>
<evidence type="ECO:0000313" key="5">
    <source>
        <dbReference type="Proteomes" id="UP000242791"/>
    </source>
</evidence>
<dbReference type="Proteomes" id="UP000242791">
    <property type="component" value="Unassembled WGS sequence"/>
</dbReference>
<dbReference type="SUPFAM" id="SSF46938">
    <property type="entry name" value="CRAL/TRIO N-terminal domain"/>
    <property type="match status" value="1"/>
</dbReference>
<dbReference type="InterPro" id="IPR011074">
    <property type="entry name" value="CRAL/TRIO_N_dom"/>
</dbReference>
<feature type="region of interest" description="Disordered" evidence="2">
    <location>
        <begin position="71"/>
        <end position="90"/>
    </location>
</feature>
<dbReference type="PANTHER" id="PTHR45824">
    <property type="entry name" value="GH16843P"/>
    <property type="match status" value="1"/>
</dbReference>
<feature type="region of interest" description="Disordered" evidence="2">
    <location>
        <begin position="1"/>
        <end position="60"/>
    </location>
</feature>
<comment type="caution">
    <text evidence="4">The sequence shown here is derived from an EMBL/GenBank/DDBJ whole genome shotgun (WGS) entry which is preliminary data.</text>
</comment>
<dbReference type="Pfam" id="PF03765">
    <property type="entry name" value="CRAL_TRIO_N"/>
    <property type="match status" value="1"/>
</dbReference>
<dbReference type="SUPFAM" id="SSF52087">
    <property type="entry name" value="CRAL/TRIO domain"/>
    <property type="match status" value="1"/>
</dbReference>
<organism evidence="4 5">
    <name type="scientific">Blastomyces percursus</name>
    <dbReference type="NCBI Taxonomy" id="1658174"/>
    <lineage>
        <taxon>Eukaryota</taxon>
        <taxon>Fungi</taxon>
        <taxon>Dikarya</taxon>
        <taxon>Ascomycota</taxon>
        <taxon>Pezizomycotina</taxon>
        <taxon>Eurotiomycetes</taxon>
        <taxon>Eurotiomycetidae</taxon>
        <taxon>Onygenales</taxon>
        <taxon>Ajellomycetaceae</taxon>
        <taxon>Blastomyces</taxon>
    </lineage>
</organism>
<gene>
    <name evidence="4" type="ORF">ACJ73_06081</name>
</gene>
<dbReference type="GO" id="GO:0008526">
    <property type="term" value="F:phosphatidylinositol transfer activity"/>
    <property type="evidence" value="ECO:0007669"/>
    <property type="project" value="TreeGrafter"/>
</dbReference>
<dbReference type="InterPro" id="IPR036273">
    <property type="entry name" value="CRAL/TRIO_N_dom_sf"/>
</dbReference>
<evidence type="ECO:0000259" key="3">
    <source>
        <dbReference type="PROSITE" id="PS50191"/>
    </source>
</evidence>
<dbReference type="EMBL" id="LGTZ01001020">
    <property type="protein sequence ID" value="OJD22567.1"/>
    <property type="molecule type" value="Genomic_DNA"/>
</dbReference>
<dbReference type="GO" id="GO:0071944">
    <property type="term" value="C:cell periphery"/>
    <property type="evidence" value="ECO:0007669"/>
    <property type="project" value="UniProtKB-ARBA"/>
</dbReference>
<dbReference type="InterPro" id="IPR036865">
    <property type="entry name" value="CRAL-TRIO_dom_sf"/>
</dbReference>
<dbReference type="VEuPathDB" id="FungiDB:ACJ73_06081"/>
<dbReference type="STRING" id="1658174.A0A1J9R255"/>
<evidence type="ECO:0000256" key="2">
    <source>
        <dbReference type="SAM" id="MobiDB-lite"/>
    </source>
</evidence>
<dbReference type="CDD" id="cd00170">
    <property type="entry name" value="SEC14"/>
    <property type="match status" value="1"/>
</dbReference>
<feature type="domain" description="CRAL-TRIO" evidence="3">
    <location>
        <begin position="168"/>
        <end position="321"/>
    </location>
</feature>
<reference evidence="4 5" key="1">
    <citation type="submission" date="2015-08" db="EMBL/GenBank/DDBJ databases">
        <title>Emmonsia species relationships and genome sequence.</title>
        <authorList>
            <person name="Cuomo C.A."/>
            <person name="Schwartz I.S."/>
            <person name="Kenyon C."/>
            <person name="De Hoog G.S."/>
            <person name="Govender N.P."/>
            <person name="Botha A."/>
            <person name="Moreno L."/>
            <person name="De Vries M."/>
            <person name="Munoz J.F."/>
            <person name="Stielow J.B."/>
        </authorList>
    </citation>
    <scope>NUCLEOTIDE SEQUENCE [LARGE SCALE GENOMIC DNA]</scope>
    <source>
        <strain evidence="4 5">EI222</strain>
    </source>
</reference>
<dbReference type="PROSITE" id="PS50191">
    <property type="entry name" value="CRAL_TRIO"/>
    <property type="match status" value="1"/>
</dbReference>
<feature type="compositionally biased region" description="Low complexity" evidence="2">
    <location>
        <begin position="10"/>
        <end position="21"/>
    </location>
</feature>
<dbReference type="SMART" id="SM00516">
    <property type="entry name" value="SEC14"/>
    <property type="match status" value="1"/>
</dbReference>
<proteinExistence type="predicted"/>
<dbReference type="InterPro" id="IPR001251">
    <property type="entry name" value="CRAL-TRIO_dom"/>
</dbReference>
<dbReference type="SMART" id="SM01100">
    <property type="entry name" value="CRAL_TRIO_N"/>
    <property type="match status" value="1"/>
</dbReference>
<dbReference type="Gene3D" id="3.40.525.10">
    <property type="entry name" value="CRAL-TRIO lipid binding domain"/>
    <property type="match status" value="1"/>
</dbReference>
<dbReference type="InterPro" id="IPR052578">
    <property type="entry name" value="PI_Transfer_CRAL-TRIO"/>
</dbReference>
<evidence type="ECO:0000313" key="4">
    <source>
        <dbReference type="EMBL" id="OJD22567.1"/>
    </source>
</evidence>
<dbReference type="AlphaFoldDB" id="A0A1J9R255"/>
<feature type="coiled-coil region" evidence="1">
    <location>
        <begin position="367"/>
        <end position="394"/>
    </location>
</feature>
<dbReference type="FunFam" id="3.40.525.10:FF:000013">
    <property type="entry name" value="Phosphatidylinositol transfer protein PDR16"/>
    <property type="match status" value="1"/>
</dbReference>
<evidence type="ECO:0000256" key="1">
    <source>
        <dbReference type="SAM" id="Coils"/>
    </source>
</evidence>
<dbReference type="Pfam" id="PF00650">
    <property type="entry name" value="CRAL_TRIO"/>
    <property type="match status" value="1"/>
</dbReference>
<protein>
    <recommendedName>
        <fullName evidence="3">CRAL-TRIO domain-containing protein</fullName>
    </recommendedName>
</protein>
<keyword evidence="1" id="KW-0175">Coiled coil</keyword>
<dbReference type="GO" id="GO:0008289">
    <property type="term" value="F:lipid binding"/>
    <property type="evidence" value="ECO:0007669"/>
    <property type="project" value="UniProtKB-ARBA"/>
</dbReference>
<accession>A0A1J9R255</accession>